<feature type="region of interest" description="Disordered" evidence="1">
    <location>
        <begin position="72"/>
        <end position="102"/>
    </location>
</feature>
<comment type="caution">
    <text evidence="3">The sequence shown here is derived from an EMBL/GenBank/DDBJ whole genome shotgun (WGS) entry which is preliminary data.</text>
</comment>
<feature type="domain" description="CS" evidence="2">
    <location>
        <begin position="102"/>
        <end position="146"/>
    </location>
</feature>
<accession>A0ABN9WZH4</accession>
<evidence type="ECO:0000313" key="3">
    <source>
        <dbReference type="EMBL" id="CAK0892370.1"/>
    </source>
</evidence>
<proteinExistence type="predicted"/>
<dbReference type="InterPro" id="IPR008978">
    <property type="entry name" value="HSP20-like_chaperone"/>
</dbReference>
<dbReference type="EMBL" id="CAUYUJ010019605">
    <property type="protein sequence ID" value="CAK0892370.1"/>
    <property type="molecule type" value="Genomic_DNA"/>
</dbReference>
<dbReference type="Pfam" id="PF04969">
    <property type="entry name" value="CS"/>
    <property type="match status" value="1"/>
</dbReference>
<protein>
    <recommendedName>
        <fullName evidence="2">CS domain-containing protein</fullName>
    </recommendedName>
</protein>
<dbReference type="Gene3D" id="2.60.40.790">
    <property type="match status" value="1"/>
</dbReference>
<keyword evidence="4" id="KW-1185">Reference proteome</keyword>
<sequence>YDNPARALFFFAVPLLTSYASPLFLNFLGCLFDFQANDEDIEAVKKFANAQPSMEELSSQIKKMEELCGPRLSGSGGLGGAEPAEAARARAPAPDDAELEGGGGRLSIAIKGETIIDGKLRGTVDVDDCTWCILNGGTDVEVMLTKQTEDRWRTLLDPS</sequence>
<evidence type="ECO:0000256" key="1">
    <source>
        <dbReference type="SAM" id="MobiDB-lite"/>
    </source>
</evidence>
<feature type="non-terminal residue" evidence="3">
    <location>
        <position position="1"/>
    </location>
</feature>
<gene>
    <name evidence="3" type="ORF">PCOR1329_LOCUS72054</name>
</gene>
<dbReference type="SUPFAM" id="SSF49764">
    <property type="entry name" value="HSP20-like chaperones"/>
    <property type="match status" value="1"/>
</dbReference>
<organism evidence="3 4">
    <name type="scientific">Prorocentrum cordatum</name>
    <dbReference type="NCBI Taxonomy" id="2364126"/>
    <lineage>
        <taxon>Eukaryota</taxon>
        <taxon>Sar</taxon>
        <taxon>Alveolata</taxon>
        <taxon>Dinophyceae</taxon>
        <taxon>Prorocentrales</taxon>
        <taxon>Prorocentraceae</taxon>
        <taxon>Prorocentrum</taxon>
    </lineage>
</organism>
<name>A0ABN9WZH4_9DINO</name>
<reference evidence="3" key="1">
    <citation type="submission" date="2023-10" db="EMBL/GenBank/DDBJ databases">
        <authorList>
            <person name="Chen Y."/>
            <person name="Shah S."/>
            <person name="Dougan E. K."/>
            <person name="Thang M."/>
            <person name="Chan C."/>
        </authorList>
    </citation>
    <scope>NUCLEOTIDE SEQUENCE [LARGE SCALE GENOMIC DNA]</scope>
</reference>
<dbReference type="InterPro" id="IPR007052">
    <property type="entry name" value="CS_dom"/>
</dbReference>
<dbReference type="Proteomes" id="UP001189429">
    <property type="component" value="Unassembled WGS sequence"/>
</dbReference>
<evidence type="ECO:0000313" key="4">
    <source>
        <dbReference type="Proteomes" id="UP001189429"/>
    </source>
</evidence>
<evidence type="ECO:0000259" key="2">
    <source>
        <dbReference type="Pfam" id="PF04969"/>
    </source>
</evidence>
<feature type="compositionally biased region" description="Low complexity" evidence="1">
    <location>
        <begin position="81"/>
        <end position="94"/>
    </location>
</feature>